<feature type="non-terminal residue" evidence="1">
    <location>
        <position position="53"/>
    </location>
</feature>
<dbReference type="EMBL" id="MU006786">
    <property type="protein sequence ID" value="KAF2639699.1"/>
    <property type="molecule type" value="Genomic_DNA"/>
</dbReference>
<evidence type="ECO:0000313" key="1">
    <source>
        <dbReference type="EMBL" id="KAF2639699.1"/>
    </source>
</evidence>
<organism evidence="1 2">
    <name type="scientific">Massarina eburnea CBS 473.64</name>
    <dbReference type="NCBI Taxonomy" id="1395130"/>
    <lineage>
        <taxon>Eukaryota</taxon>
        <taxon>Fungi</taxon>
        <taxon>Dikarya</taxon>
        <taxon>Ascomycota</taxon>
        <taxon>Pezizomycotina</taxon>
        <taxon>Dothideomycetes</taxon>
        <taxon>Pleosporomycetidae</taxon>
        <taxon>Pleosporales</taxon>
        <taxon>Massarineae</taxon>
        <taxon>Massarinaceae</taxon>
        <taxon>Massarina</taxon>
    </lineage>
</organism>
<gene>
    <name evidence="1" type="ORF">P280DRAFT_470313</name>
</gene>
<name>A0A6A6RVW6_9PLEO</name>
<protein>
    <submittedName>
        <fullName evidence="1">Uncharacterized protein</fullName>
    </submittedName>
</protein>
<dbReference type="Proteomes" id="UP000799753">
    <property type="component" value="Unassembled WGS sequence"/>
</dbReference>
<evidence type="ECO:0000313" key="2">
    <source>
        <dbReference type="Proteomes" id="UP000799753"/>
    </source>
</evidence>
<reference evidence="1" key="1">
    <citation type="journal article" date="2020" name="Stud. Mycol.">
        <title>101 Dothideomycetes genomes: a test case for predicting lifestyles and emergence of pathogens.</title>
        <authorList>
            <person name="Haridas S."/>
            <person name="Albert R."/>
            <person name="Binder M."/>
            <person name="Bloem J."/>
            <person name="Labutti K."/>
            <person name="Salamov A."/>
            <person name="Andreopoulos B."/>
            <person name="Baker S."/>
            <person name="Barry K."/>
            <person name="Bills G."/>
            <person name="Bluhm B."/>
            <person name="Cannon C."/>
            <person name="Castanera R."/>
            <person name="Culley D."/>
            <person name="Daum C."/>
            <person name="Ezra D."/>
            <person name="Gonzalez J."/>
            <person name="Henrissat B."/>
            <person name="Kuo A."/>
            <person name="Liang C."/>
            <person name="Lipzen A."/>
            <person name="Lutzoni F."/>
            <person name="Magnuson J."/>
            <person name="Mondo S."/>
            <person name="Nolan M."/>
            <person name="Ohm R."/>
            <person name="Pangilinan J."/>
            <person name="Park H.-J."/>
            <person name="Ramirez L."/>
            <person name="Alfaro M."/>
            <person name="Sun H."/>
            <person name="Tritt A."/>
            <person name="Yoshinaga Y."/>
            <person name="Zwiers L.-H."/>
            <person name="Turgeon B."/>
            <person name="Goodwin S."/>
            <person name="Spatafora J."/>
            <person name="Crous P."/>
            <person name="Grigoriev I."/>
        </authorList>
    </citation>
    <scope>NUCLEOTIDE SEQUENCE</scope>
    <source>
        <strain evidence="1">CBS 473.64</strain>
    </source>
</reference>
<accession>A0A6A6RVW6</accession>
<proteinExistence type="predicted"/>
<keyword evidence="2" id="KW-1185">Reference proteome</keyword>
<dbReference type="AlphaFoldDB" id="A0A6A6RVW6"/>
<sequence length="53" mass="5862">MHCLQSSHHYRHRLAFDRVVVIDAASISGSREPAALMQPEGNLFEGLVESQGL</sequence>